<evidence type="ECO:0000313" key="4">
    <source>
        <dbReference type="Proteomes" id="UP000758155"/>
    </source>
</evidence>
<keyword evidence="1" id="KW-0175">Coiled coil</keyword>
<evidence type="ECO:0000256" key="1">
    <source>
        <dbReference type="SAM" id="Coils"/>
    </source>
</evidence>
<protein>
    <submittedName>
        <fullName evidence="3">Uncharacterized protein</fullName>
    </submittedName>
</protein>
<name>A0A9P5C5Q0_9PLEO</name>
<feature type="region of interest" description="Disordered" evidence="2">
    <location>
        <begin position="306"/>
        <end position="326"/>
    </location>
</feature>
<dbReference type="OrthoDB" id="4708870at2759"/>
<dbReference type="Proteomes" id="UP000758155">
    <property type="component" value="Unassembled WGS sequence"/>
</dbReference>
<sequence length="499" mass="56457">MGGHAFEGLHCPRLPPDIYARVKNIATFALQAVFTHITVSFEVPGKVDFGDIDFLVSAPFGDSTELTLTAFPFQPVTEAIKHALNTTNGRRGFLTPDCMYFAIPLRSKIPITCIDAKDDEGKQESWVQIDVKICFRSEMFSWMTFELNFASQSSILGSMIKPLGLTLDPEGLHIRVEEMEATDWAGSMIWVTKDPWLVCRVLGIWRRVVDGGFRSNEEIYEEYAGSWLSHPENFRAKLEDESYMVQHSHRAHFLRSLDSAYPTSRQGVEERKLRELVTAAIPTDADGWSDDSDLPPVVIRHLLHHDELTPPPSPIYQPADRSTSSSDLDIPYSDLQDTPVHIDALPRQPPYPCKAGPPPNSMSAAARLACLSRWTAFSPTGTPYLLISPHVKDFDLQWRCAIEAGFNEEGLVKWAQDVWWSVWVRQCVVNWRGMWAKRFEKENAEAEKANKAEEEKAASDKIEEEARVKAEELVRLHKQKIMGRLEGLNRALGRIGVHE</sequence>
<accession>A0A9P5C5Q0</accession>
<dbReference type="AlphaFoldDB" id="A0A9P5C5Q0"/>
<evidence type="ECO:0000313" key="3">
    <source>
        <dbReference type="EMBL" id="KAF3046147.1"/>
    </source>
</evidence>
<evidence type="ECO:0000256" key="2">
    <source>
        <dbReference type="SAM" id="MobiDB-lite"/>
    </source>
</evidence>
<comment type="caution">
    <text evidence="3">The sequence shown here is derived from an EMBL/GenBank/DDBJ whole genome shotgun (WGS) entry which is preliminary data.</text>
</comment>
<reference evidence="3" key="1">
    <citation type="submission" date="2019-04" db="EMBL/GenBank/DDBJ databases">
        <title>Sequencing of skin fungus with MAO and IRED activity.</title>
        <authorList>
            <person name="Marsaioli A.J."/>
            <person name="Bonatto J.M.C."/>
            <person name="Reis Junior O."/>
        </authorList>
    </citation>
    <scope>NUCLEOTIDE SEQUENCE</scope>
    <source>
        <strain evidence="3">28M1</strain>
    </source>
</reference>
<gene>
    <name evidence="3" type="ORF">E8E12_011375</name>
</gene>
<feature type="coiled-coil region" evidence="1">
    <location>
        <begin position="436"/>
        <end position="472"/>
    </location>
</feature>
<keyword evidence="4" id="KW-1185">Reference proteome</keyword>
<organism evidence="3 4">
    <name type="scientific">Didymella heteroderae</name>
    <dbReference type="NCBI Taxonomy" id="1769908"/>
    <lineage>
        <taxon>Eukaryota</taxon>
        <taxon>Fungi</taxon>
        <taxon>Dikarya</taxon>
        <taxon>Ascomycota</taxon>
        <taxon>Pezizomycotina</taxon>
        <taxon>Dothideomycetes</taxon>
        <taxon>Pleosporomycetidae</taxon>
        <taxon>Pleosporales</taxon>
        <taxon>Pleosporineae</taxon>
        <taxon>Didymellaceae</taxon>
        <taxon>Didymella</taxon>
    </lineage>
</organism>
<dbReference type="EMBL" id="SWKV01000005">
    <property type="protein sequence ID" value="KAF3046147.1"/>
    <property type="molecule type" value="Genomic_DNA"/>
</dbReference>
<proteinExistence type="predicted"/>